<protein>
    <submittedName>
        <fullName evidence="2">Oligopeptide transport system permease protein appC</fullName>
    </submittedName>
</protein>
<reference evidence="3" key="1">
    <citation type="submission" date="2015-01" db="EMBL/GenBank/DDBJ databases">
        <authorList>
            <person name="MANFREDI Pablo"/>
        </authorList>
    </citation>
    <scope>NUCLEOTIDE SEQUENCE [LARGE SCALE GENOMIC DNA]</scope>
    <source>
        <strain evidence="3">Cc11</strain>
    </source>
</reference>
<accession>A0A0B7IT69</accession>
<evidence type="ECO:0000313" key="2">
    <source>
        <dbReference type="EMBL" id="CEN53247.1"/>
    </source>
</evidence>
<sequence>MSKQTIFRKLVTDFWSIVCLVFIGVCAFVTLFAYAIAPDNSKQANQMHLPIHSKPPGFSVQILHLPNKQAEESSFFETFFRKKYGL</sequence>
<keyword evidence="1" id="KW-1133">Transmembrane helix</keyword>
<evidence type="ECO:0000256" key="1">
    <source>
        <dbReference type="SAM" id="Phobius"/>
    </source>
</evidence>
<dbReference type="AlphaFoldDB" id="A0A0B7IT69"/>
<proteinExistence type="predicted"/>
<keyword evidence="1" id="KW-0812">Transmembrane</keyword>
<gene>
    <name evidence="2" type="ORF">CCAN11_710004</name>
</gene>
<feature type="transmembrane region" description="Helical" evidence="1">
    <location>
        <begin position="14"/>
        <end position="37"/>
    </location>
</feature>
<evidence type="ECO:0000313" key="3">
    <source>
        <dbReference type="Proteomes" id="UP000039370"/>
    </source>
</evidence>
<organism evidence="2 3">
    <name type="scientific">Capnocytophaga canimorsus</name>
    <dbReference type="NCBI Taxonomy" id="28188"/>
    <lineage>
        <taxon>Bacteria</taxon>
        <taxon>Pseudomonadati</taxon>
        <taxon>Bacteroidota</taxon>
        <taxon>Flavobacteriia</taxon>
        <taxon>Flavobacteriales</taxon>
        <taxon>Flavobacteriaceae</taxon>
        <taxon>Capnocytophaga</taxon>
    </lineage>
</organism>
<dbReference type="Proteomes" id="UP000039370">
    <property type="component" value="Unassembled WGS sequence"/>
</dbReference>
<name>A0A0B7IT69_9FLAO</name>
<dbReference type="EMBL" id="CDOK01000219">
    <property type="protein sequence ID" value="CEN53247.1"/>
    <property type="molecule type" value="Genomic_DNA"/>
</dbReference>
<keyword evidence="1" id="KW-0472">Membrane</keyword>